<name>A0A0J9C204_9FIRM</name>
<feature type="transmembrane region" description="Helical" evidence="1">
    <location>
        <begin position="12"/>
        <end position="29"/>
    </location>
</feature>
<dbReference type="RefSeq" id="WP_007859117.1">
    <property type="nucleotide sequence ID" value="NZ_KQ235879.1"/>
</dbReference>
<dbReference type="Proteomes" id="UP000037392">
    <property type="component" value="Unassembled WGS sequence"/>
</dbReference>
<dbReference type="GeneID" id="93162132"/>
<feature type="transmembrane region" description="Helical" evidence="1">
    <location>
        <begin position="59"/>
        <end position="76"/>
    </location>
</feature>
<accession>A0A0J9C204</accession>
<gene>
    <name evidence="2" type="ORF">HMPREF9470_03336</name>
</gene>
<protein>
    <submittedName>
        <fullName evidence="2">Uncharacterized protein</fullName>
    </submittedName>
</protein>
<comment type="caution">
    <text evidence="2">The sequence shown here is derived from an EMBL/GenBank/DDBJ whole genome shotgun (WGS) entry which is preliminary data.</text>
</comment>
<reference evidence="2 3" key="1">
    <citation type="submission" date="2011-04" db="EMBL/GenBank/DDBJ databases">
        <title>The Genome Sequence of Clostridium citroniae WAL-19142.</title>
        <authorList>
            <consortium name="The Broad Institute Genome Sequencing Platform"/>
            <person name="Earl A."/>
            <person name="Ward D."/>
            <person name="Feldgarden M."/>
            <person name="Gevers D."/>
            <person name="Warren Y.A."/>
            <person name="Tyrrell K.L."/>
            <person name="Citron D.M."/>
            <person name="Goldstein E.J."/>
            <person name="Daigneault M."/>
            <person name="Allen-Vercoe E."/>
            <person name="Young S.K."/>
            <person name="Zeng Q."/>
            <person name="Gargeya S."/>
            <person name="Fitzgerald M."/>
            <person name="Haas B."/>
            <person name="Abouelleil A."/>
            <person name="Alvarado L."/>
            <person name="Arachchi H.M."/>
            <person name="Berlin A."/>
            <person name="Brown A."/>
            <person name="Chapman S.B."/>
            <person name="Chen Z."/>
            <person name="Dunbar C."/>
            <person name="Freedman E."/>
            <person name="Gearin G."/>
            <person name="Gellesch M."/>
            <person name="Goldberg J."/>
            <person name="Griggs A."/>
            <person name="Gujja S."/>
            <person name="Heilman E.R."/>
            <person name="Heiman D."/>
            <person name="Howarth C."/>
            <person name="Larson L."/>
            <person name="Lui A."/>
            <person name="MacDonald P.J."/>
            <person name="Mehta T."/>
            <person name="Montmayeur A."/>
            <person name="Murphy C."/>
            <person name="Neiman D."/>
            <person name="Pearson M."/>
            <person name="Priest M."/>
            <person name="Roberts A."/>
            <person name="Saif S."/>
            <person name="Shea T."/>
            <person name="Shenoy N."/>
            <person name="Sisk P."/>
            <person name="Stolte C."/>
            <person name="Sykes S."/>
            <person name="White J."/>
            <person name="Yandava C."/>
            <person name="Wortman J."/>
            <person name="Nusbaum C."/>
            <person name="Birren B."/>
        </authorList>
    </citation>
    <scope>NUCLEOTIDE SEQUENCE [LARGE SCALE GENOMIC DNA]</scope>
    <source>
        <strain evidence="2 3">WAL-19142</strain>
    </source>
</reference>
<keyword evidence="1" id="KW-0472">Membrane</keyword>
<organism evidence="2 3">
    <name type="scientific">[Clostridium] citroniae WAL-19142</name>
    <dbReference type="NCBI Taxonomy" id="742734"/>
    <lineage>
        <taxon>Bacteria</taxon>
        <taxon>Bacillati</taxon>
        <taxon>Bacillota</taxon>
        <taxon>Clostridia</taxon>
        <taxon>Lachnospirales</taxon>
        <taxon>Lachnospiraceae</taxon>
        <taxon>Enterocloster</taxon>
    </lineage>
</organism>
<keyword evidence="1" id="KW-0812">Transmembrane</keyword>
<dbReference type="PATRIC" id="fig|742734.4.peg.3572"/>
<keyword evidence="1" id="KW-1133">Transmembrane helix</keyword>
<proteinExistence type="predicted"/>
<evidence type="ECO:0000313" key="2">
    <source>
        <dbReference type="EMBL" id="KMW18426.1"/>
    </source>
</evidence>
<dbReference type="AlphaFoldDB" id="A0A0J9C204"/>
<sequence length="108" mass="12463">MEYGNVQFGKEIKFWCYLMVTVAAINILGCALLKDYFSMVTCIAAGILYYWLMIGRKRLTFYLILVLFGVLILSSVLIKVNLLAAVVRHGIPPFITFILLKKYWPFMK</sequence>
<evidence type="ECO:0000313" key="3">
    <source>
        <dbReference type="Proteomes" id="UP000037392"/>
    </source>
</evidence>
<evidence type="ECO:0000256" key="1">
    <source>
        <dbReference type="SAM" id="Phobius"/>
    </source>
</evidence>
<feature type="transmembrane region" description="Helical" evidence="1">
    <location>
        <begin position="35"/>
        <end position="52"/>
    </location>
</feature>
<dbReference type="EMBL" id="ADLK01000024">
    <property type="protein sequence ID" value="KMW18426.1"/>
    <property type="molecule type" value="Genomic_DNA"/>
</dbReference>